<dbReference type="EMBL" id="JACGWN010000009">
    <property type="protein sequence ID" value="KAL0433492.1"/>
    <property type="molecule type" value="Genomic_DNA"/>
</dbReference>
<proteinExistence type="predicted"/>
<comment type="caution">
    <text evidence="2">The sequence shown here is derived from an EMBL/GenBank/DDBJ whole genome shotgun (WGS) entry which is preliminary data.</text>
</comment>
<protein>
    <submittedName>
        <fullName evidence="2">Uncharacterized protein</fullName>
    </submittedName>
</protein>
<evidence type="ECO:0000256" key="1">
    <source>
        <dbReference type="SAM" id="MobiDB-lite"/>
    </source>
</evidence>
<dbReference type="AlphaFoldDB" id="A0AAW2VVZ8"/>
<reference evidence="2" key="1">
    <citation type="submission" date="2020-06" db="EMBL/GenBank/DDBJ databases">
        <authorList>
            <person name="Li T."/>
            <person name="Hu X."/>
            <person name="Zhang T."/>
            <person name="Song X."/>
            <person name="Zhang H."/>
            <person name="Dai N."/>
            <person name="Sheng W."/>
            <person name="Hou X."/>
            <person name="Wei L."/>
        </authorList>
    </citation>
    <scope>NUCLEOTIDE SEQUENCE</scope>
    <source>
        <strain evidence="2">KEN1</strain>
        <tissue evidence="2">Leaf</tissue>
    </source>
</reference>
<sequence length="80" mass="9068">MASSDKSVRFVGERLSNEDPSEATSGMTGPSSFAFGMVRKWSLKQAAASPHRLLDDSLEKEEDYVRENEEEKRFFLPKEP</sequence>
<organism evidence="2">
    <name type="scientific">Sesamum latifolium</name>
    <dbReference type="NCBI Taxonomy" id="2727402"/>
    <lineage>
        <taxon>Eukaryota</taxon>
        <taxon>Viridiplantae</taxon>
        <taxon>Streptophyta</taxon>
        <taxon>Embryophyta</taxon>
        <taxon>Tracheophyta</taxon>
        <taxon>Spermatophyta</taxon>
        <taxon>Magnoliopsida</taxon>
        <taxon>eudicotyledons</taxon>
        <taxon>Gunneridae</taxon>
        <taxon>Pentapetalae</taxon>
        <taxon>asterids</taxon>
        <taxon>lamiids</taxon>
        <taxon>Lamiales</taxon>
        <taxon>Pedaliaceae</taxon>
        <taxon>Sesamum</taxon>
    </lineage>
</organism>
<feature type="region of interest" description="Disordered" evidence="1">
    <location>
        <begin position="1"/>
        <end position="29"/>
    </location>
</feature>
<evidence type="ECO:0000313" key="2">
    <source>
        <dbReference type="EMBL" id="KAL0433492.1"/>
    </source>
</evidence>
<reference evidence="2" key="2">
    <citation type="journal article" date="2024" name="Plant">
        <title>Genomic evolution and insights into agronomic trait innovations of Sesamum species.</title>
        <authorList>
            <person name="Miao H."/>
            <person name="Wang L."/>
            <person name="Qu L."/>
            <person name="Liu H."/>
            <person name="Sun Y."/>
            <person name="Le M."/>
            <person name="Wang Q."/>
            <person name="Wei S."/>
            <person name="Zheng Y."/>
            <person name="Lin W."/>
            <person name="Duan Y."/>
            <person name="Cao H."/>
            <person name="Xiong S."/>
            <person name="Wang X."/>
            <person name="Wei L."/>
            <person name="Li C."/>
            <person name="Ma Q."/>
            <person name="Ju M."/>
            <person name="Zhao R."/>
            <person name="Li G."/>
            <person name="Mu C."/>
            <person name="Tian Q."/>
            <person name="Mei H."/>
            <person name="Zhang T."/>
            <person name="Gao T."/>
            <person name="Zhang H."/>
        </authorList>
    </citation>
    <scope>NUCLEOTIDE SEQUENCE</scope>
    <source>
        <strain evidence="2">KEN1</strain>
    </source>
</reference>
<gene>
    <name evidence="2" type="ORF">Slati_2683500</name>
</gene>
<accession>A0AAW2VVZ8</accession>
<name>A0AAW2VVZ8_9LAMI</name>
<feature type="compositionally biased region" description="Basic and acidic residues" evidence="1">
    <location>
        <begin position="1"/>
        <end position="17"/>
    </location>
</feature>